<reference evidence="13 14" key="1">
    <citation type="journal article" date="2019" name="Plant Biotechnol. J.">
        <title>The red bayberry genome and genetic basis of sex determination.</title>
        <authorList>
            <person name="Jia H.M."/>
            <person name="Jia H.J."/>
            <person name="Cai Q.L."/>
            <person name="Wang Y."/>
            <person name="Zhao H.B."/>
            <person name="Yang W.F."/>
            <person name="Wang G.Y."/>
            <person name="Li Y.H."/>
            <person name="Zhan D.L."/>
            <person name="Shen Y.T."/>
            <person name="Niu Q.F."/>
            <person name="Chang L."/>
            <person name="Qiu J."/>
            <person name="Zhao L."/>
            <person name="Xie H.B."/>
            <person name="Fu W.Y."/>
            <person name="Jin J."/>
            <person name="Li X.W."/>
            <person name="Jiao Y."/>
            <person name="Zhou C.C."/>
            <person name="Tu T."/>
            <person name="Chai C.Y."/>
            <person name="Gao J.L."/>
            <person name="Fan L.J."/>
            <person name="van de Weg E."/>
            <person name="Wang J.Y."/>
            <person name="Gao Z.S."/>
        </authorList>
    </citation>
    <scope>NUCLEOTIDE SEQUENCE [LARGE SCALE GENOMIC DNA]</scope>
    <source>
        <tissue evidence="13">Leaves</tissue>
    </source>
</reference>
<dbReference type="SUPFAM" id="SSF56112">
    <property type="entry name" value="Protein kinase-like (PK-like)"/>
    <property type="match status" value="1"/>
</dbReference>
<evidence type="ECO:0000256" key="11">
    <source>
        <dbReference type="ARBA" id="ARBA00023180"/>
    </source>
</evidence>
<evidence type="ECO:0000256" key="3">
    <source>
        <dbReference type="ARBA" id="ARBA00022679"/>
    </source>
</evidence>
<keyword evidence="13" id="KW-0675">Receptor</keyword>
<keyword evidence="6" id="KW-0547">Nucleotide-binding</keyword>
<proteinExistence type="predicted"/>
<dbReference type="PANTHER" id="PTHR27003">
    <property type="entry name" value="OS07G0166700 PROTEIN"/>
    <property type="match status" value="1"/>
</dbReference>
<evidence type="ECO:0000256" key="10">
    <source>
        <dbReference type="ARBA" id="ARBA00023136"/>
    </source>
</evidence>
<dbReference type="InterPro" id="IPR045272">
    <property type="entry name" value="ANXUR1/2-like"/>
</dbReference>
<keyword evidence="11" id="KW-0325">Glycoprotein</keyword>
<keyword evidence="8" id="KW-0067">ATP-binding</keyword>
<keyword evidence="14" id="KW-1185">Reference proteome</keyword>
<comment type="subcellular location">
    <subcellularLocation>
        <location evidence="1">Membrane</location>
        <topology evidence="1">Single-pass type I membrane protein</topology>
    </subcellularLocation>
</comment>
<dbReference type="GO" id="GO:0004674">
    <property type="term" value="F:protein serine/threonine kinase activity"/>
    <property type="evidence" value="ECO:0007669"/>
    <property type="project" value="UniProtKB-KW"/>
</dbReference>
<dbReference type="GO" id="GO:0009506">
    <property type="term" value="C:plasmodesma"/>
    <property type="evidence" value="ECO:0007669"/>
    <property type="project" value="TreeGrafter"/>
</dbReference>
<evidence type="ECO:0000313" key="13">
    <source>
        <dbReference type="EMBL" id="KAB1211441.1"/>
    </source>
</evidence>
<dbReference type="PANTHER" id="PTHR27003:SF444">
    <property type="entry name" value="PROTEIN KINASE DOMAIN-CONTAINING PROTEIN"/>
    <property type="match status" value="1"/>
</dbReference>
<name>A0A6A1VFE8_9ROSI</name>
<protein>
    <submittedName>
        <fullName evidence="13">Receptor-like protein kinase FERONIA</fullName>
    </submittedName>
</protein>
<keyword evidence="5" id="KW-0732">Signal</keyword>
<evidence type="ECO:0000256" key="4">
    <source>
        <dbReference type="ARBA" id="ARBA00022692"/>
    </source>
</evidence>
<dbReference type="GO" id="GO:0005524">
    <property type="term" value="F:ATP binding"/>
    <property type="evidence" value="ECO:0007669"/>
    <property type="project" value="UniProtKB-KW"/>
</dbReference>
<dbReference type="InterPro" id="IPR000719">
    <property type="entry name" value="Prot_kinase_dom"/>
</dbReference>
<evidence type="ECO:0000256" key="8">
    <source>
        <dbReference type="ARBA" id="ARBA00022840"/>
    </source>
</evidence>
<evidence type="ECO:0000256" key="1">
    <source>
        <dbReference type="ARBA" id="ARBA00004479"/>
    </source>
</evidence>
<dbReference type="PROSITE" id="PS00108">
    <property type="entry name" value="PROTEIN_KINASE_ST"/>
    <property type="match status" value="1"/>
</dbReference>
<dbReference type="InterPro" id="IPR011009">
    <property type="entry name" value="Kinase-like_dom_sf"/>
</dbReference>
<comment type="caution">
    <text evidence="13">The sequence shown here is derived from an EMBL/GenBank/DDBJ whole genome shotgun (WGS) entry which is preliminary data.</text>
</comment>
<dbReference type="Gene3D" id="3.30.200.20">
    <property type="entry name" value="Phosphorylase Kinase, domain 1"/>
    <property type="match status" value="1"/>
</dbReference>
<dbReference type="FunFam" id="1.10.510.10:FF:000252">
    <property type="entry name" value="Receptor-like protein kinase FERONIA"/>
    <property type="match status" value="1"/>
</dbReference>
<dbReference type="AlphaFoldDB" id="A0A6A1VFE8"/>
<accession>A0A6A1VFE8</accession>
<dbReference type="Gene3D" id="1.10.510.10">
    <property type="entry name" value="Transferase(Phosphotransferase) domain 1"/>
    <property type="match status" value="1"/>
</dbReference>
<evidence type="ECO:0000256" key="5">
    <source>
        <dbReference type="ARBA" id="ARBA00022729"/>
    </source>
</evidence>
<keyword evidence="10" id="KW-0472">Membrane</keyword>
<keyword evidence="7 13" id="KW-0418">Kinase</keyword>
<keyword evidence="2" id="KW-0723">Serine/threonine-protein kinase</keyword>
<dbReference type="OrthoDB" id="4062651at2759"/>
<keyword evidence="9" id="KW-1133">Transmembrane helix</keyword>
<evidence type="ECO:0000256" key="6">
    <source>
        <dbReference type="ARBA" id="ARBA00022741"/>
    </source>
</evidence>
<dbReference type="InterPro" id="IPR008271">
    <property type="entry name" value="Ser/Thr_kinase_AS"/>
</dbReference>
<dbReference type="InterPro" id="IPR001245">
    <property type="entry name" value="Ser-Thr/Tyr_kinase_cat_dom"/>
</dbReference>
<evidence type="ECO:0000259" key="12">
    <source>
        <dbReference type="PROSITE" id="PS50011"/>
    </source>
</evidence>
<organism evidence="13 14">
    <name type="scientific">Morella rubra</name>
    <name type="common">Chinese bayberry</name>
    <dbReference type="NCBI Taxonomy" id="262757"/>
    <lineage>
        <taxon>Eukaryota</taxon>
        <taxon>Viridiplantae</taxon>
        <taxon>Streptophyta</taxon>
        <taxon>Embryophyta</taxon>
        <taxon>Tracheophyta</taxon>
        <taxon>Spermatophyta</taxon>
        <taxon>Magnoliopsida</taxon>
        <taxon>eudicotyledons</taxon>
        <taxon>Gunneridae</taxon>
        <taxon>Pentapetalae</taxon>
        <taxon>rosids</taxon>
        <taxon>fabids</taxon>
        <taxon>Fagales</taxon>
        <taxon>Myricaceae</taxon>
        <taxon>Morella</taxon>
    </lineage>
</organism>
<dbReference type="Pfam" id="PF07714">
    <property type="entry name" value="PK_Tyr_Ser-Thr"/>
    <property type="match status" value="1"/>
</dbReference>
<dbReference type="PROSITE" id="PS50011">
    <property type="entry name" value="PROTEIN_KINASE_DOM"/>
    <property type="match status" value="1"/>
</dbReference>
<dbReference type="SMART" id="SM00220">
    <property type="entry name" value="S_TKc"/>
    <property type="match status" value="1"/>
</dbReference>
<evidence type="ECO:0000256" key="9">
    <source>
        <dbReference type="ARBA" id="ARBA00022989"/>
    </source>
</evidence>
<evidence type="ECO:0000313" key="14">
    <source>
        <dbReference type="Proteomes" id="UP000516437"/>
    </source>
</evidence>
<feature type="domain" description="Protein kinase" evidence="12">
    <location>
        <begin position="1"/>
        <end position="228"/>
    </location>
</feature>
<dbReference type="EMBL" id="RXIC02000024">
    <property type="protein sequence ID" value="KAB1211441.1"/>
    <property type="molecule type" value="Genomic_DNA"/>
</dbReference>
<dbReference type="PIRSF" id="PIRSF000654">
    <property type="entry name" value="Integrin-linked_kinase"/>
    <property type="match status" value="1"/>
</dbReference>
<dbReference type="GO" id="GO:0004714">
    <property type="term" value="F:transmembrane receptor protein tyrosine kinase activity"/>
    <property type="evidence" value="ECO:0007669"/>
    <property type="project" value="InterPro"/>
</dbReference>
<evidence type="ECO:0000256" key="7">
    <source>
        <dbReference type="ARBA" id="ARBA00022777"/>
    </source>
</evidence>
<dbReference type="Proteomes" id="UP000516437">
    <property type="component" value="Chromosome 6"/>
</dbReference>
<dbReference type="GO" id="GO:0005886">
    <property type="term" value="C:plasma membrane"/>
    <property type="evidence" value="ECO:0007669"/>
    <property type="project" value="TreeGrafter"/>
</dbReference>
<gene>
    <name evidence="13" type="ORF">CJ030_MR6G021369</name>
</gene>
<keyword evidence="4" id="KW-0812">Transmembrane</keyword>
<sequence>MLSSLRHVNLVALLGYCDDLDEMILVYEYVARGTLRDHLYKSKNPPLTWKQRLQICIHAARGLNFLHTGAKQMIIHRDVKATNILLDENLTAKVSDFGLSKLGPDSRSQTHVTTVVKGSLGYVDPEYYRRQRLTEKSDVYSFGVVLFEVLCARPAMMPGLPKEQVSLAHWARKSYQSGTLDGIIDPFLKGKITPKCLNKFGEIAVSCLRDEGIERPLMRDVLWALEYALQIQENAEMNIENENGSTQAVLALTQRRPRQALPIHVERQLRLITMTYFLLPVATR</sequence>
<keyword evidence="3" id="KW-0808">Transferase</keyword>
<evidence type="ECO:0000256" key="2">
    <source>
        <dbReference type="ARBA" id="ARBA00022527"/>
    </source>
</evidence>